<dbReference type="SUPFAM" id="SSF52799">
    <property type="entry name" value="(Phosphotyrosine protein) phosphatases II"/>
    <property type="match status" value="1"/>
</dbReference>
<reference evidence="2 3" key="1">
    <citation type="submission" date="2015-11" db="EMBL/GenBank/DDBJ databases">
        <title>Whole-Genome Sequence of Candidatus Oderbacter manganicum from the National Park Lower Oder Valley, Germany.</title>
        <authorList>
            <person name="Braun B."/>
            <person name="Liere K."/>
            <person name="Szewzyk U."/>
        </authorList>
    </citation>
    <scope>NUCLEOTIDE SEQUENCE [LARGE SCALE GENOMIC DNA]</scope>
    <source>
        <strain evidence="2 3">OTSz_A_272</strain>
    </source>
</reference>
<feature type="domain" description="DSP-PTPase phosphatase fused to NAD+ Kinase" evidence="1">
    <location>
        <begin position="48"/>
        <end position="145"/>
    </location>
</feature>
<keyword evidence="3" id="KW-1185">Reference proteome</keyword>
<protein>
    <submittedName>
        <fullName evidence="2">Protein tyrosine phosphatase</fullName>
    </submittedName>
</protein>
<dbReference type="InterPro" id="IPR029021">
    <property type="entry name" value="Prot-tyrosine_phosphatase-like"/>
</dbReference>
<sequence>MSNPTKFPAFDLSTPDGRRAAEHDLIWADHGFLRNLYQNFHWIEPGVMARSNQPSPEHIARYAQAGFKTIINARGKSDTGYYALEKEACDKHGITLIDLRLRSREPPSVEAIHRCKQIFESIEYPALLHCKSGADRAGVAAVLFKHFKMGLPISEAVEQLSLKYLHVKQGKTGMIDFFFETYLEETKESGKPFLDWVNQDYDLERVKAAFTGQWWANILVDKVLRRE</sequence>
<evidence type="ECO:0000313" key="3">
    <source>
        <dbReference type="Proteomes" id="UP000092498"/>
    </source>
</evidence>
<dbReference type="InParanoid" id="A0A1B1AEU0"/>
<gene>
    <name evidence="2" type="ORF">ATE48_03660</name>
</gene>
<dbReference type="RefSeq" id="WP_066767922.1">
    <property type="nucleotide sequence ID" value="NZ_CP013244.1"/>
</dbReference>
<dbReference type="KEGG" id="cbot:ATE48_03660"/>
<evidence type="ECO:0000259" key="1">
    <source>
        <dbReference type="Pfam" id="PF22741"/>
    </source>
</evidence>
<dbReference type="Proteomes" id="UP000092498">
    <property type="component" value="Chromosome"/>
</dbReference>
<dbReference type="AlphaFoldDB" id="A0A1B1AEU0"/>
<organism evidence="2 3">
    <name type="scientific">Candidatus Viadribacter manganicus</name>
    <dbReference type="NCBI Taxonomy" id="1759059"/>
    <lineage>
        <taxon>Bacteria</taxon>
        <taxon>Pseudomonadati</taxon>
        <taxon>Pseudomonadota</taxon>
        <taxon>Alphaproteobacteria</taxon>
        <taxon>Hyphomonadales</taxon>
        <taxon>Hyphomonadaceae</taxon>
        <taxon>Candidatus Viadribacter</taxon>
    </lineage>
</organism>
<dbReference type="STRING" id="1759059.ATE48_03660"/>
<dbReference type="InterPro" id="IPR055214">
    <property type="entry name" value="PTP-NADK"/>
</dbReference>
<evidence type="ECO:0000313" key="2">
    <source>
        <dbReference type="EMBL" id="ANP45080.1"/>
    </source>
</evidence>
<dbReference type="EMBL" id="CP013244">
    <property type="protein sequence ID" value="ANP45080.1"/>
    <property type="molecule type" value="Genomic_DNA"/>
</dbReference>
<proteinExistence type="predicted"/>
<accession>A0A1B1AEU0</accession>
<name>A0A1B1AEU0_9PROT</name>
<dbReference type="Gene3D" id="3.90.190.10">
    <property type="entry name" value="Protein tyrosine phosphatase superfamily"/>
    <property type="match status" value="1"/>
</dbReference>
<dbReference type="Pfam" id="PF22741">
    <property type="entry name" value="PTP-NADK"/>
    <property type="match status" value="1"/>
</dbReference>
<dbReference type="OrthoDB" id="9814896at2"/>